<keyword evidence="4" id="KW-1185">Reference proteome</keyword>
<reference evidence="3 4" key="1">
    <citation type="journal article" date="2020" name="IScience">
        <title>Genome Sequencing of the Endangered Kingdonia uniflora (Circaeasteraceae, Ranunculales) Reveals Potential Mechanisms of Evolutionary Specialization.</title>
        <authorList>
            <person name="Sun Y."/>
            <person name="Deng T."/>
            <person name="Zhang A."/>
            <person name="Moore M.J."/>
            <person name="Landis J.B."/>
            <person name="Lin N."/>
            <person name="Zhang H."/>
            <person name="Zhang X."/>
            <person name="Huang J."/>
            <person name="Zhang X."/>
            <person name="Sun H."/>
            <person name="Wang H."/>
        </authorList>
    </citation>
    <scope>NUCLEOTIDE SEQUENCE [LARGE SCALE GENOMIC DNA]</scope>
    <source>
        <strain evidence="3">TB1705</strain>
        <tissue evidence="3">Leaf</tissue>
    </source>
</reference>
<evidence type="ECO:0000256" key="2">
    <source>
        <dbReference type="SAM" id="MobiDB-lite"/>
    </source>
</evidence>
<comment type="caution">
    <text evidence="3">The sequence shown here is derived from an EMBL/GenBank/DDBJ whole genome shotgun (WGS) entry which is preliminary data.</text>
</comment>
<dbReference type="AlphaFoldDB" id="A0A7J7KUZ2"/>
<dbReference type="Proteomes" id="UP000541444">
    <property type="component" value="Unassembled WGS sequence"/>
</dbReference>
<feature type="coiled-coil region" evidence="1">
    <location>
        <begin position="385"/>
        <end position="423"/>
    </location>
</feature>
<protein>
    <submittedName>
        <fullName evidence="3">Uncharacterized protein</fullName>
    </submittedName>
</protein>
<organism evidence="3 4">
    <name type="scientific">Kingdonia uniflora</name>
    <dbReference type="NCBI Taxonomy" id="39325"/>
    <lineage>
        <taxon>Eukaryota</taxon>
        <taxon>Viridiplantae</taxon>
        <taxon>Streptophyta</taxon>
        <taxon>Embryophyta</taxon>
        <taxon>Tracheophyta</taxon>
        <taxon>Spermatophyta</taxon>
        <taxon>Magnoliopsida</taxon>
        <taxon>Ranunculales</taxon>
        <taxon>Circaeasteraceae</taxon>
        <taxon>Kingdonia</taxon>
    </lineage>
</organism>
<feature type="coiled-coil region" evidence="1">
    <location>
        <begin position="465"/>
        <end position="492"/>
    </location>
</feature>
<sequence length="516" mass="59164">PRKLSTTPDLVDTIIVFQADCFHVMNPATAYNPKIMRLGVDHIKDDIDCGWPRGNRQDDLPYSLFFRTIKSTDIGVALNDLIGQSHLVDNALKEDLDAYHNLRMISRAVDCLTQAEFGVFVLRFNFKVVELRECYFCLFPYDVVLLEWSLKLGGLDDEGKASSGDRKLLEKQQERSISAKHLGKAEDRGSFSIEETSSSGRDDDCRGMEETINKIEVTVGIEAGERSEVDKDIKEDNTKVKDKLLFIYPEGIDVGKEFMKYKKKLKGEWGNYVMEEGIQRDKRVDSRVPKVQRAHKSRTMDEKKKARLSVSDLTSHPLPELESTNVTWSLWRLKKPASEASIFIVGVAPEKEVDKPFNGGVVEELVFSMLMKGATNFIVKRNQEFIELTRRLDAQMSRMKELKEELEIEKKSRVKDLKSAEERQDWLRSPIPEEISAEEKLENLEEIEKGTNIAPNEEVAIKLEVKRLRKTISDLERSLSRARDSVAHIQQDRRSMRIVFFEDKKRANSGSTEIRG</sequence>
<gene>
    <name evidence="3" type="ORF">GIB67_013580</name>
</gene>
<dbReference type="EMBL" id="JACGCM010002890">
    <property type="protein sequence ID" value="KAF6134183.1"/>
    <property type="molecule type" value="Genomic_DNA"/>
</dbReference>
<keyword evidence="1" id="KW-0175">Coiled coil</keyword>
<accession>A0A7J7KUZ2</accession>
<name>A0A7J7KUZ2_9MAGN</name>
<feature type="region of interest" description="Disordered" evidence="2">
    <location>
        <begin position="181"/>
        <end position="205"/>
    </location>
</feature>
<feature type="non-terminal residue" evidence="3">
    <location>
        <position position="1"/>
    </location>
</feature>
<evidence type="ECO:0000313" key="3">
    <source>
        <dbReference type="EMBL" id="KAF6134183.1"/>
    </source>
</evidence>
<evidence type="ECO:0000256" key="1">
    <source>
        <dbReference type="SAM" id="Coils"/>
    </source>
</evidence>
<proteinExistence type="predicted"/>
<evidence type="ECO:0000313" key="4">
    <source>
        <dbReference type="Proteomes" id="UP000541444"/>
    </source>
</evidence>